<evidence type="ECO:0000313" key="6">
    <source>
        <dbReference type="Proteomes" id="UP001216828"/>
    </source>
</evidence>
<dbReference type="PANTHER" id="PTHR30349:SF94">
    <property type="entry name" value="INTEGRASE_RECOMBINASE HI_1414-RELATED"/>
    <property type="match status" value="1"/>
</dbReference>
<dbReference type="PANTHER" id="PTHR30349">
    <property type="entry name" value="PHAGE INTEGRASE-RELATED"/>
    <property type="match status" value="1"/>
</dbReference>
<dbReference type="InterPro" id="IPR002104">
    <property type="entry name" value="Integrase_catalytic"/>
</dbReference>
<evidence type="ECO:0000256" key="2">
    <source>
        <dbReference type="ARBA" id="ARBA00023125"/>
    </source>
</evidence>
<dbReference type="RefSeq" id="WP_274512459.1">
    <property type="nucleotide sequence ID" value="NZ_CP082270.1"/>
</dbReference>
<keyword evidence="3" id="KW-0233">DNA recombination</keyword>
<proteinExistence type="predicted"/>
<keyword evidence="6" id="KW-1185">Reference proteome</keyword>
<dbReference type="Pfam" id="PF00589">
    <property type="entry name" value="Phage_integrase"/>
    <property type="match status" value="1"/>
</dbReference>
<dbReference type="SUPFAM" id="SSF56349">
    <property type="entry name" value="DNA breaking-rejoining enzymes"/>
    <property type="match status" value="1"/>
</dbReference>
<accession>A0ABY7Y5W4</accession>
<feature type="domain" description="Tyr recombinase" evidence="4">
    <location>
        <begin position="153"/>
        <end position="324"/>
    </location>
</feature>
<dbReference type="Gene3D" id="1.10.443.10">
    <property type="entry name" value="Intergrase catalytic core"/>
    <property type="match status" value="2"/>
</dbReference>
<evidence type="ECO:0000256" key="1">
    <source>
        <dbReference type="ARBA" id="ARBA00022908"/>
    </source>
</evidence>
<dbReference type="PROSITE" id="PS51898">
    <property type="entry name" value="TYR_RECOMBINASE"/>
    <property type="match status" value="1"/>
</dbReference>
<protein>
    <submittedName>
        <fullName evidence="5">Site-specific integrase</fullName>
    </submittedName>
</protein>
<evidence type="ECO:0000259" key="4">
    <source>
        <dbReference type="PROSITE" id="PS51898"/>
    </source>
</evidence>
<dbReference type="Proteomes" id="UP001216828">
    <property type="component" value="Chromosome"/>
</dbReference>
<dbReference type="EMBL" id="CP082270">
    <property type="protein sequence ID" value="WDM65344.1"/>
    <property type="molecule type" value="Genomic_DNA"/>
</dbReference>
<evidence type="ECO:0000256" key="3">
    <source>
        <dbReference type="ARBA" id="ARBA00023172"/>
    </source>
</evidence>
<dbReference type="InterPro" id="IPR011010">
    <property type="entry name" value="DNA_brk_join_enz"/>
</dbReference>
<dbReference type="Gene3D" id="1.10.150.130">
    <property type="match status" value="1"/>
</dbReference>
<sequence>MASIQRSGNKWRVQVYVAGVRDSTTKHTKQEAAKWALEREAELRGGKLPDKSLREAMRRYVKEEAPKRAGERWESVRIAAWERSLPLLDRRIATINGSDIIAWRDGRLKHVKPGTVAREMNLMRSVFETARREWKWIKQNPMSDVRWPQQPKGRARRVSPAEEADLIAAFGLDKDLSAETATQRTGLAFLLALETAMRSGEILSLTWPNVHLSEQYVHLPKTKNGDARDVPLSRRACEILKTLPLGFGPVFQLKSAVRDALWRKVRDSTGHREVHFHDSRAEAIWRLSKKLDILQLARIIGHRDLKSLMIYYHEPASEIARQLG</sequence>
<gene>
    <name evidence="5" type="ORF">K5L94_08755</name>
</gene>
<evidence type="ECO:0000313" key="5">
    <source>
        <dbReference type="EMBL" id="WDM65344.1"/>
    </source>
</evidence>
<dbReference type="InterPro" id="IPR050090">
    <property type="entry name" value="Tyrosine_recombinase_XerCD"/>
</dbReference>
<dbReference type="InterPro" id="IPR013762">
    <property type="entry name" value="Integrase-like_cat_sf"/>
</dbReference>
<name>A0ABY7Y5W4_9GAMM</name>
<dbReference type="InterPro" id="IPR010998">
    <property type="entry name" value="Integrase_recombinase_N"/>
</dbReference>
<organism evidence="5 6">
    <name type="scientific">Stenotrophomonas forensis</name>
    <dbReference type="NCBI Taxonomy" id="2871169"/>
    <lineage>
        <taxon>Bacteria</taxon>
        <taxon>Pseudomonadati</taxon>
        <taxon>Pseudomonadota</taxon>
        <taxon>Gammaproteobacteria</taxon>
        <taxon>Lysobacterales</taxon>
        <taxon>Lysobacteraceae</taxon>
        <taxon>Stenotrophomonas</taxon>
        <taxon>Stenotrophomonas maltophilia group</taxon>
    </lineage>
</organism>
<keyword evidence="2" id="KW-0238">DNA-binding</keyword>
<reference evidence="5 6" key="1">
    <citation type="submission" date="2021-08" db="EMBL/GenBank/DDBJ databases">
        <title>Stenotrophomonas forensis sp. nov., isolated from contaminated viral transport media.</title>
        <authorList>
            <person name="Nguyen S.V."/>
            <person name="Edwards D."/>
            <person name="Scott S."/>
            <person name="Doss J."/>
            <person name="Merid S."/>
            <person name="Zelaya E."/>
            <person name="Maza C."/>
            <person name="Mann M."/>
            <person name="Hamilton B."/>
            <person name="Blackwell R."/>
            <person name="Tran A."/>
            <person name="Hauser J."/>
        </authorList>
    </citation>
    <scope>NUCLEOTIDE SEQUENCE [LARGE SCALE GENOMIC DNA]</scope>
    <source>
        <strain evidence="5 6">DFS-20110405</strain>
    </source>
</reference>
<keyword evidence="1" id="KW-0229">DNA integration</keyword>
<dbReference type="CDD" id="cd00796">
    <property type="entry name" value="INT_Rci_Hp1_C"/>
    <property type="match status" value="1"/>
</dbReference>